<dbReference type="InterPro" id="IPR036928">
    <property type="entry name" value="AS_sf"/>
</dbReference>
<reference evidence="5" key="1">
    <citation type="journal article" date="2012" name="PLoS Genet.">
        <title>Comparative analysis of the genomes of two field isolates of the rice blast fungus Magnaporthe oryzae.</title>
        <authorList>
            <person name="Xue M."/>
            <person name="Yang J."/>
            <person name="Li Z."/>
            <person name="Hu S."/>
            <person name="Yao N."/>
            <person name="Dean R.A."/>
            <person name="Zhao W."/>
            <person name="Shen M."/>
            <person name="Zhang H."/>
            <person name="Li C."/>
            <person name="Liu L."/>
            <person name="Cao L."/>
            <person name="Xu X."/>
            <person name="Xing Y."/>
            <person name="Hsiang T."/>
            <person name="Zhang Z."/>
            <person name="Xu J.R."/>
            <person name="Peng Y.L."/>
        </authorList>
    </citation>
    <scope>NUCLEOTIDE SEQUENCE</scope>
    <source>
        <strain evidence="5">Y34</strain>
    </source>
</reference>
<dbReference type="InterPro" id="IPR023631">
    <property type="entry name" value="Amidase_dom"/>
</dbReference>
<proteinExistence type="predicted"/>
<feature type="region of interest" description="Disordered" evidence="1">
    <location>
        <begin position="1"/>
        <end position="31"/>
    </location>
</feature>
<dbReference type="AlphaFoldDB" id="A0AA97P2M5"/>
<feature type="domain" description="Amidase" evidence="3">
    <location>
        <begin position="369"/>
        <end position="527"/>
    </location>
</feature>
<feature type="domain" description="Scytalone dehydratase-like protein Arp1 N-terminal" evidence="4">
    <location>
        <begin position="222"/>
        <end position="324"/>
    </location>
</feature>
<gene>
    <name evidence="5" type="ORF">OOU_Y34scaffold00334g3</name>
</gene>
<evidence type="ECO:0000259" key="3">
    <source>
        <dbReference type="Pfam" id="PF01425"/>
    </source>
</evidence>
<sequence>MEQDKAWRVNEAKRVREEPNASTLTPQGLGTSVHFASPEGGSVKASVGLMWVNPSQNQSAAAVERPLQRLRSEVRGDRACIPKVVRGKQGKISGPQPINWGPAAKPVSLGNRAHHDGVVVRDFEEDFLAYLHNLIHNRYHAAPLELGHGHGQHGWYKTGAAVMERRPASFGFLVSQIFLLLAALPLVASARLESTGISVKLNQVDYYISPFSAANVTVGLDELKDVPAVFGFKPVTVVGTPTVKSDLAALFKNWTSTDDVFNRGFIGAVFLAGADAVSKQTIFNCSTSGSVILPLDAYPGSTVPSGPYFLEAATGRLFPVYRLYVDFAGAFSTSLLQRPDGSFQALSAQVQSSSSLTIGVPSRLYYTRTVDKPLAGVRIGVKDIFALKGVKQSNGNRAWYQLYPAAEQTAPAMQRLIDAGAVMIGLQKPSQFANGESPTADWVDYHAPYNPRGDGYQDPSSSSSGAGASVASYDWLDIAIGSDTGGSIRGPAGVGGVFGNRPSHGLVTLDGAMPLSPSLDTVGFLLRDPHLWDVANDVIFSGNYTSVAKASYPKRIRTVGFPAANATEPWAVLLNGFVQKLAGFIGSDSSVEPMVLSNEWMSSGPAGANGSSLDEMLRASYAVLIAKHQTELVRDPFYRDYAAAFDGRKPFVNPAPLARWAYGDSLPATALSDALRNKTIFKDWFNDLVLPRVSDEAQCTSSIVLYPSSIGSGQSYRNRYSGPPSVPLGFSTSRVSVFAEVPDSVFPLGEVVARSNITGHDELYPVGVDVLVAKGCDGLLARLAADLTDAGVLKVPKVGRTMEGGVPAMR</sequence>
<dbReference type="PANTHER" id="PTHR46310:SF7">
    <property type="entry name" value="AMIDASE 1"/>
    <property type="match status" value="1"/>
</dbReference>
<dbReference type="Gene3D" id="3.90.1300.10">
    <property type="entry name" value="Amidase signature (AS) domain"/>
    <property type="match status" value="1"/>
</dbReference>
<dbReference type="Pfam" id="PF01425">
    <property type="entry name" value="Amidase"/>
    <property type="match status" value="1"/>
</dbReference>
<dbReference type="InterPro" id="IPR058329">
    <property type="entry name" value="Arp1_N"/>
</dbReference>
<evidence type="ECO:0000313" key="5">
    <source>
        <dbReference type="EMBL" id="ELQ40833.1"/>
    </source>
</evidence>
<feature type="compositionally biased region" description="Polar residues" evidence="1">
    <location>
        <begin position="20"/>
        <end position="30"/>
    </location>
</feature>
<protein>
    <submittedName>
        <fullName evidence="5">Glutamyl-tRNA(Gln) amidotransferase</fullName>
    </submittedName>
</protein>
<name>A0AA97P2M5_PYRO3</name>
<evidence type="ECO:0000256" key="2">
    <source>
        <dbReference type="SAM" id="Phobius"/>
    </source>
</evidence>
<dbReference type="Proteomes" id="UP000011086">
    <property type="component" value="Unassembled WGS sequence"/>
</dbReference>
<feature type="transmembrane region" description="Helical" evidence="2">
    <location>
        <begin position="170"/>
        <end position="188"/>
    </location>
</feature>
<evidence type="ECO:0000259" key="4">
    <source>
        <dbReference type="Pfam" id="PF26053"/>
    </source>
</evidence>
<feature type="compositionally biased region" description="Basic and acidic residues" evidence="1">
    <location>
        <begin position="1"/>
        <end position="19"/>
    </location>
</feature>
<organism evidence="5">
    <name type="scientific">Pyricularia oryzae (strain Y34)</name>
    <name type="common">Rice blast fungus</name>
    <name type="synonym">Magnaporthe oryzae</name>
    <dbReference type="NCBI Taxonomy" id="1143189"/>
    <lineage>
        <taxon>Eukaryota</taxon>
        <taxon>Fungi</taxon>
        <taxon>Dikarya</taxon>
        <taxon>Ascomycota</taxon>
        <taxon>Pezizomycotina</taxon>
        <taxon>Sordariomycetes</taxon>
        <taxon>Sordariomycetidae</taxon>
        <taxon>Magnaporthales</taxon>
        <taxon>Pyriculariaceae</taxon>
        <taxon>Pyricularia</taxon>
    </lineage>
</organism>
<keyword evidence="2" id="KW-0812">Transmembrane</keyword>
<evidence type="ECO:0000256" key="1">
    <source>
        <dbReference type="SAM" id="MobiDB-lite"/>
    </source>
</evidence>
<dbReference type="EMBL" id="JH793329">
    <property type="protein sequence ID" value="ELQ40833.1"/>
    <property type="molecule type" value="Genomic_DNA"/>
</dbReference>
<keyword evidence="2" id="KW-0472">Membrane</keyword>
<keyword evidence="2" id="KW-1133">Transmembrane helix</keyword>
<dbReference type="SUPFAM" id="SSF75304">
    <property type="entry name" value="Amidase signature (AS) enzymes"/>
    <property type="match status" value="1"/>
</dbReference>
<accession>A0AA97P2M5</accession>
<dbReference type="PANTHER" id="PTHR46310">
    <property type="entry name" value="AMIDASE 1"/>
    <property type="match status" value="1"/>
</dbReference>
<dbReference type="Pfam" id="PF26053">
    <property type="entry name" value="DUF8016"/>
    <property type="match status" value="1"/>
</dbReference>